<name>A0A1I1MXU6_9GAMM</name>
<reference evidence="1 2" key="1">
    <citation type="submission" date="2016-10" db="EMBL/GenBank/DDBJ databases">
        <authorList>
            <person name="de Groot N.N."/>
        </authorList>
    </citation>
    <scope>NUCLEOTIDE SEQUENCE [LARGE SCALE GENOMIC DNA]</scope>
    <source>
        <strain evidence="1 2">HL3</strain>
    </source>
</reference>
<dbReference type="AlphaFoldDB" id="A0A1I1MXU6"/>
<evidence type="ECO:0000313" key="2">
    <source>
        <dbReference type="Proteomes" id="UP000198611"/>
    </source>
</evidence>
<dbReference type="STRING" id="1123397.SAMN05660831_00021"/>
<dbReference type="EMBL" id="FOMJ01000001">
    <property type="protein sequence ID" value="SFC90274.1"/>
    <property type="molecule type" value="Genomic_DNA"/>
</dbReference>
<accession>A0A1I1MXU6</accession>
<proteinExistence type="predicted"/>
<gene>
    <name evidence="1" type="ORF">SAMN05660831_00021</name>
</gene>
<sequence>MRVLTDTEWERLRRCSMLAQTLYLFILWEEACATGSATIETAQVDMGWQLERRGEWASRQRIRRALDELERHGLLEVVRRRPMPVYRLPWIWPSDLPIGVISSESAEGAA</sequence>
<keyword evidence="2" id="KW-1185">Reference proteome</keyword>
<dbReference type="RefSeq" id="WP_093426726.1">
    <property type="nucleotide sequence ID" value="NZ_FOMJ01000001.1"/>
</dbReference>
<dbReference type="Proteomes" id="UP000198611">
    <property type="component" value="Unassembled WGS sequence"/>
</dbReference>
<organism evidence="1 2">
    <name type="scientific">Thiohalospira halophila DSM 15071</name>
    <dbReference type="NCBI Taxonomy" id="1123397"/>
    <lineage>
        <taxon>Bacteria</taxon>
        <taxon>Pseudomonadati</taxon>
        <taxon>Pseudomonadota</taxon>
        <taxon>Gammaproteobacteria</taxon>
        <taxon>Thiohalospirales</taxon>
        <taxon>Thiohalospiraceae</taxon>
        <taxon>Thiohalospira</taxon>
    </lineage>
</organism>
<protein>
    <submittedName>
        <fullName evidence="1">Uncharacterized protein</fullName>
    </submittedName>
</protein>
<evidence type="ECO:0000313" key="1">
    <source>
        <dbReference type="EMBL" id="SFC90274.1"/>
    </source>
</evidence>